<accession>A0A380FXF4</accession>
<feature type="transmembrane region" description="Helical" evidence="7">
    <location>
        <begin position="391"/>
        <end position="408"/>
    </location>
</feature>
<evidence type="ECO:0000313" key="10">
    <source>
        <dbReference type="EMBL" id="TGE17076.1"/>
    </source>
</evidence>
<evidence type="ECO:0000256" key="2">
    <source>
        <dbReference type="ARBA" id="ARBA00022448"/>
    </source>
</evidence>
<dbReference type="InterPro" id="IPR036259">
    <property type="entry name" value="MFS_trans_sf"/>
</dbReference>
<evidence type="ECO:0000259" key="8">
    <source>
        <dbReference type="PROSITE" id="PS50850"/>
    </source>
</evidence>
<feature type="transmembrane region" description="Helical" evidence="7">
    <location>
        <begin position="52"/>
        <end position="72"/>
    </location>
</feature>
<feature type="transmembrane region" description="Helical" evidence="7">
    <location>
        <begin position="116"/>
        <end position="136"/>
    </location>
</feature>
<name>A0A380FXF4_9STAP</name>
<dbReference type="Proteomes" id="UP000254047">
    <property type="component" value="Unassembled WGS sequence"/>
</dbReference>
<dbReference type="SUPFAM" id="SSF103473">
    <property type="entry name" value="MFS general substrate transporter"/>
    <property type="match status" value="1"/>
</dbReference>
<evidence type="ECO:0000313" key="9">
    <source>
        <dbReference type="EMBL" id="SUM42658.1"/>
    </source>
</evidence>
<comment type="subcellular location">
    <subcellularLocation>
        <location evidence="1">Cell membrane</location>
        <topology evidence="1">Multi-pass membrane protein</topology>
    </subcellularLocation>
</comment>
<keyword evidence="12" id="KW-1185">Reference proteome</keyword>
<feature type="transmembrane region" description="Helical" evidence="7">
    <location>
        <begin position="179"/>
        <end position="197"/>
    </location>
</feature>
<feature type="transmembrane region" description="Helical" evidence="7">
    <location>
        <begin position="324"/>
        <end position="352"/>
    </location>
</feature>
<evidence type="ECO:0000256" key="5">
    <source>
        <dbReference type="ARBA" id="ARBA00022989"/>
    </source>
</evidence>
<dbReference type="CDD" id="cd17337">
    <property type="entry name" value="MFS_CsbX"/>
    <property type="match status" value="1"/>
</dbReference>
<feature type="transmembrane region" description="Helical" evidence="7">
    <location>
        <begin position="300"/>
        <end position="318"/>
    </location>
</feature>
<dbReference type="RefSeq" id="WP_103297805.1">
    <property type="nucleotide sequence ID" value="NZ_PPQT01000034.1"/>
</dbReference>
<feature type="transmembrane region" description="Helical" evidence="7">
    <location>
        <begin position="268"/>
        <end position="288"/>
    </location>
</feature>
<dbReference type="GO" id="GO:0022857">
    <property type="term" value="F:transmembrane transporter activity"/>
    <property type="evidence" value="ECO:0007669"/>
    <property type="project" value="InterPro"/>
</dbReference>
<evidence type="ECO:0000256" key="7">
    <source>
        <dbReference type="SAM" id="Phobius"/>
    </source>
</evidence>
<reference evidence="9 11" key="1">
    <citation type="submission" date="2018-06" db="EMBL/GenBank/DDBJ databases">
        <authorList>
            <consortium name="Pathogen Informatics"/>
            <person name="Doyle S."/>
        </authorList>
    </citation>
    <scope>NUCLEOTIDE SEQUENCE [LARGE SCALE GENOMIC DNA]</scope>
    <source>
        <strain evidence="9 11">NCTC13830</strain>
    </source>
</reference>
<organism evidence="9 11">
    <name type="scientific">Staphylococcus petrasii</name>
    <dbReference type="NCBI Taxonomy" id="1276936"/>
    <lineage>
        <taxon>Bacteria</taxon>
        <taxon>Bacillati</taxon>
        <taxon>Bacillota</taxon>
        <taxon>Bacilli</taxon>
        <taxon>Bacillales</taxon>
        <taxon>Staphylococcaceae</taxon>
        <taxon>Staphylococcus</taxon>
    </lineage>
</organism>
<evidence type="ECO:0000256" key="1">
    <source>
        <dbReference type="ARBA" id="ARBA00004651"/>
    </source>
</evidence>
<feature type="domain" description="Major facilitator superfamily (MFS) profile" evidence="8">
    <location>
        <begin position="18"/>
        <end position="413"/>
    </location>
</feature>
<dbReference type="InterPro" id="IPR004748">
    <property type="entry name" value="Polyol_permease-like"/>
</dbReference>
<gene>
    <name evidence="9" type="primary">csbX</name>
    <name evidence="10" type="ORF">BJR09_07440</name>
    <name evidence="9" type="ORF">NCTC13830_00179</name>
</gene>
<feature type="transmembrane region" description="Helical" evidence="7">
    <location>
        <begin position="12"/>
        <end position="32"/>
    </location>
</feature>
<dbReference type="AlphaFoldDB" id="A0A380FXF4"/>
<evidence type="ECO:0000313" key="12">
    <source>
        <dbReference type="Proteomes" id="UP000297598"/>
    </source>
</evidence>
<dbReference type="Gene3D" id="1.20.1250.20">
    <property type="entry name" value="MFS general substrate transporter like domains"/>
    <property type="match status" value="2"/>
</dbReference>
<dbReference type="GO" id="GO:0005886">
    <property type="term" value="C:plasma membrane"/>
    <property type="evidence" value="ECO:0007669"/>
    <property type="project" value="UniProtKB-SubCell"/>
</dbReference>
<dbReference type="OrthoDB" id="3522477at2"/>
<evidence type="ECO:0000256" key="3">
    <source>
        <dbReference type="ARBA" id="ARBA00022475"/>
    </source>
</evidence>
<evidence type="ECO:0000256" key="4">
    <source>
        <dbReference type="ARBA" id="ARBA00022692"/>
    </source>
</evidence>
<dbReference type="NCBIfam" id="TIGR00897">
    <property type="entry name" value="2A0118"/>
    <property type="match status" value="1"/>
</dbReference>
<protein>
    <submittedName>
        <fullName evidence="10">MFS transporter</fullName>
    </submittedName>
    <submittedName>
        <fullName evidence="9">Ribitol/Xylitol/Arabitol transporter MFS superfamily</fullName>
    </submittedName>
</protein>
<dbReference type="PANTHER" id="PTHR43124:SF3">
    <property type="entry name" value="CHLORAMPHENICOL EFFLUX PUMP RV0191"/>
    <property type="match status" value="1"/>
</dbReference>
<dbReference type="Pfam" id="PF07690">
    <property type="entry name" value="MFS_1"/>
    <property type="match status" value="1"/>
</dbReference>
<sequence>MVNDLQKQQRQFLGLPMVLIWGYIAVAIFMTGDGVEQAFLSKYIMSLGYSNAEAGNVLTVYGLIVAVASWMSGVMAEIFSPKRIMTLAFIIWIIFHVGFLTLGLAQDNYAMMMIMYGIRGFAYPMFIYSFVVWITYSSPSHKLASAMGWFWAMYSIGIGVLGSYLPSFTIPFIGELGTLWSSLIFIAIGGLIAMFFVKDNKGSDVEAKNMTKGEILREFGRGITILGNKDVAVAFVVRIINQLSLFGLVVFLPHVYTADFGFTTSQWLRVWGLMYFVTIFTNLFWGVVGDKIGWVRQVRWFGCIGMAIATLAFYYFPAWSGPNVFVTTLIALMLGFAVAAFVPMSAIFPTLVPDHKGAAVSVHNLAAGLSNFIGYGLASIALTFTSAEVTIWIYAILYVVGFILTFFMKVQQPSTQVNTTVNTQSNTAVNAQSN</sequence>
<feature type="transmembrane region" description="Helical" evidence="7">
    <location>
        <begin position="231"/>
        <end position="256"/>
    </location>
</feature>
<reference evidence="10 12" key="2">
    <citation type="submission" date="2019-04" db="EMBL/GenBank/DDBJ databases">
        <title>Genomic characterization of Staphylococcus petrasii strains.</title>
        <authorList>
            <person name="Vrbovska V."/>
            <person name="Kovarovic V."/>
            <person name="Maslanova I."/>
            <person name="Indrakova A."/>
            <person name="Petras P."/>
            <person name="Sedo O."/>
            <person name="Svec P."/>
            <person name="Fisarova L."/>
            <person name="Sedlacek I."/>
            <person name="Doskar J."/>
            <person name="Pantucek R."/>
        </authorList>
    </citation>
    <scope>NUCLEOTIDE SEQUENCE [LARGE SCALE GENOMIC DNA]</scope>
    <source>
        <strain evidence="10 12">P5404</strain>
    </source>
</reference>
<dbReference type="PROSITE" id="PS50850">
    <property type="entry name" value="MFS"/>
    <property type="match status" value="1"/>
</dbReference>
<keyword evidence="4 7" id="KW-0812">Transmembrane</keyword>
<dbReference type="InterPro" id="IPR050189">
    <property type="entry name" value="MFS_Efflux_Transporters"/>
</dbReference>
<dbReference type="InterPro" id="IPR011701">
    <property type="entry name" value="MFS"/>
</dbReference>
<dbReference type="InterPro" id="IPR020846">
    <property type="entry name" value="MFS_dom"/>
</dbReference>
<dbReference type="PANTHER" id="PTHR43124">
    <property type="entry name" value="PURINE EFFLUX PUMP PBUE"/>
    <property type="match status" value="1"/>
</dbReference>
<feature type="transmembrane region" description="Helical" evidence="7">
    <location>
        <begin position="84"/>
        <end position="104"/>
    </location>
</feature>
<feature type="transmembrane region" description="Helical" evidence="7">
    <location>
        <begin position="364"/>
        <end position="385"/>
    </location>
</feature>
<keyword evidence="3" id="KW-1003">Cell membrane</keyword>
<feature type="transmembrane region" description="Helical" evidence="7">
    <location>
        <begin position="148"/>
        <end position="173"/>
    </location>
</feature>
<proteinExistence type="predicted"/>
<keyword evidence="6 7" id="KW-0472">Membrane</keyword>
<dbReference type="EMBL" id="SRLS01000010">
    <property type="protein sequence ID" value="TGE17076.1"/>
    <property type="molecule type" value="Genomic_DNA"/>
</dbReference>
<dbReference type="EMBL" id="UHDO01000001">
    <property type="protein sequence ID" value="SUM42658.1"/>
    <property type="molecule type" value="Genomic_DNA"/>
</dbReference>
<keyword evidence="2" id="KW-0813">Transport</keyword>
<evidence type="ECO:0000313" key="11">
    <source>
        <dbReference type="Proteomes" id="UP000254047"/>
    </source>
</evidence>
<dbReference type="Proteomes" id="UP000297598">
    <property type="component" value="Unassembled WGS sequence"/>
</dbReference>
<keyword evidence="5 7" id="KW-1133">Transmembrane helix</keyword>
<evidence type="ECO:0000256" key="6">
    <source>
        <dbReference type="ARBA" id="ARBA00023136"/>
    </source>
</evidence>